<comment type="caution">
    <text evidence="6">The sequence shown here is derived from an EMBL/GenBank/DDBJ whole genome shotgun (WGS) entry which is preliminary data.</text>
</comment>
<evidence type="ECO:0000313" key="6">
    <source>
        <dbReference type="EMBL" id="TFY77290.1"/>
    </source>
</evidence>
<dbReference type="GO" id="GO:0005634">
    <property type="term" value="C:nucleus"/>
    <property type="evidence" value="ECO:0007669"/>
    <property type="project" value="UniProtKB-UniRule"/>
</dbReference>
<dbReference type="OrthoDB" id="1919336at2759"/>
<evidence type="ECO:0000256" key="1">
    <source>
        <dbReference type="ARBA" id="ARBA00023125"/>
    </source>
</evidence>
<keyword evidence="2" id="KW-0804">Transcription</keyword>
<feature type="non-terminal residue" evidence="6">
    <location>
        <position position="220"/>
    </location>
</feature>
<evidence type="ECO:0000313" key="7">
    <source>
        <dbReference type="Proteomes" id="UP000298061"/>
    </source>
</evidence>
<dbReference type="InterPro" id="IPR009071">
    <property type="entry name" value="HMG_box_dom"/>
</dbReference>
<dbReference type="GO" id="GO:0030154">
    <property type="term" value="P:cell differentiation"/>
    <property type="evidence" value="ECO:0007669"/>
    <property type="project" value="TreeGrafter"/>
</dbReference>
<dbReference type="PANTHER" id="PTHR10270">
    <property type="entry name" value="SOX TRANSCRIPTION FACTOR"/>
    <property type="match status" value="1"/>
</dbReference>
<dbReference type="GO" id="GO:0000978">
    <property type="term" value="F:RNA polymerase II cis-regulatory region sequence-specific DNA binding"/>
    <property type="evidence" value="ECO:0007669"/>
    <property type="project" value="TreeGrafter"/>
</dbReference>
<evidence type="ECO:0000256" key="3">
    <source>
        <dbReference type="PROSITE-ProRule" id="PRU00267"/>
    </source>
</evidence>
<dbReference type="PROSITE" id="PS50118">
    <property type="entry name" value="HMG_BOX_2"/>
    <property type="match status" value="1"/>
</dbReference>
<dbReference type="STRING" id="135208.A0A4Y9ZST2"/>
<feature type="compositionally biased region" description="Polar residues" evidence="4">
    <location>
        <begin position="64"/>
        <end position="75"/>
    </location>
</feature>
<organism evidence="6 7">
    <name type="scientific">Hericium alpestre</name>
    <dbReference type="NCBI Taxonomy" id="135208"/>
    <lineage>
        <taxon>Eukaryota</taxon>
        <taxon>Fungi</taxon>
        <taxon>Dikarya</taxon>
        <taxon>Basidiomycota</taxon>
        <taxon>Agaricomycotina</taxon>
        <taxon>Agaricomycetes</taxon>
        <taxon>Russulales</taxon>
        <taxon>Hericiaceae</taxon>
        <taxon>Hericium</taxon>
    </lineage>
</organism>
<accession>A0A4Y9ZST2</accession>
<feature type="compositionally biased region" description="Basic residues" evidence="4">
    <location>
        <begin position="166"/>
        <end position="177"/>
    </location>
</feature>
<dbReference type="GO" id="GO:0001228">
    <property type="term" value="F:DNA-binding transcription activator activity, RNA polymerase II-specific"/>
    <property type="evidence" value="ECO:0007669"/>
    <property type="project" value="TreeGrafter"/>
</dbReference>
<feature type="domain" description="HMG box" evidence="5">
    <location>
        <begin position="77"/>
        <end position="164"/>
    </location>
</feature>
<feature type="compositionally biased region" description="Basic and acidic residues" evidence="4">
    <location>
        <begin position="28"/>
        <end position="37"/>
    </location>
</feature>
<gene>
    <name evidence="6" type="ORF">EWM64_g6720</name>
</gene>
<evidence type="ECO:0000259" key="5">
    <source>
        <dbReference type="PROSITE" id="PS50118"/>
    </source>
</evidence>
<dbReference type="PANTHER" id="PTHR10270:SF161">
    <property type="entry name" value="SEX-DETERMINING REGION Y PROTEIN"/>
    <property type="match status" value="1"/>
</dbReference>
<evidence type="ECO:0000256" key="2">
    <source>
        <dbReference type="ARBA" id="ARBA00023163"/>
    </source>
</evidence>
<dbReference type="AlphaFoldDB" id="A0A4Y9ZST2"/>
<dbReference type="SMART" id="SM00398">
    <property type="entry name" value="HMG"/>
    <property type="match status" value="1"/>
</dbReference>
<keyword evidence="3" id="KW-0539">Nucleus</keyword>
<sequence>MSRFDAASAVHSQGSSEDAALNHPPMLNERHTRERDSSPSSDESLSFAAYGQSSKTESDGPEDTQLTAQTLNTDGTPKRPMNAFMIFARARRPQVSAENQMMRTGEISKILSKEWNSMDMVVPRAASPTRRLLTTPPPQSEKQFYLNQAKRLKENFNAKYPDYVYRRRPNNSRKKRRSDASLSTPLNPSPSADPVDDPAAGFQDFEYPTERDDSSPYPSH</sequence>
<keyword evidence="7" id="KW-1185">Reference proteome</keyword>
<dbReference type="EMBL" id="SFCI01000952">
    <property type="protein sequence ID" value="TFY77290.1"/>
    <property type="molecule type" value="Genomic_DNA"/>
</dbReference>
<dbReference type="Pfam" id="PF00505">
    <property type="entry name" value="HMG_box"/>
    <property type="match status" value="1"/>
</dbReference>
<dbReference type="SUPFAM" id="SSF47095">
    <property type="entry name" value="HMG-box"/>
    <property type="match status" value="2"/>
</dbReference>
<feature type="compositionally biased region" description="Low complexity" evidence="4">
    <location>
        <begin position="189"/>
        <end position="200"/>
    </location>
</feature>
<reference evidence="6 7" key="1">
    <citation type="submission" date="2019-02" db="EMBL/GenBank/DDBJ databases">
        <title>Genome sequencing of the rare red list fungi Hericium alpestre (H. flagellum).</title>
        <authorList>
            <person name="Buettner E."/>
            <person name="Kellner H."/>
        </authorList>
    </citation>
    <scope>NUCLEOTIDE SEQUENCE [LARGE SCALE GENOMIC DNA]</scope>
    <source>
        <strain evidence="6 7">DSM 108284</strain>
    </source>
</reference>
<name>A0A4Y9ZST2_9AGAM</name>
<feature type="DNA-binding region" description="HMG box" evidence="3">
    <location>
        <begin position="77"/>
        <end position="164"/>
    </location>
</feature>
<dbReference type="InterPro" id="IPR050140">
    <property type="entry name" value="SRY-related_HMG-box_TF-like"/>
</dbReference>
<feature type="region of interest" description="Disordered" evidence="4">
    <location>
        <begin position="157"/>
        <end position="220"/>
    </location>
</feature>
<keyword evidence="1 3" id="KW-0238">DNA-binding</keyword>
<evidence type="ECO:0000256" key="4">
    <source>
        <dbReference type="SAM" id="MobiDB-lite"/>
    </source>
</evidence>
<dbReference type="Gene3D" id="1.10.30.10">
    <property type="entry name" value="High mobility group box domain"/>
    <property type="match status" value="1"/>
</dbReference>
<protein>
    <recommendedName>
        <fullName evidence="5">HMG box domain-containing protein</fullName>
    </recommendedName>
</protein>
<proteinExistence type="predicted"/>
<dbReference type="Proteomes" id="UP000298061">
    <property type="component" value="Unassembled WGS sequence"/>
</dbReference>
<dbReference type="InterPro" id="IPR036910">
    <property type="entry name" value="HMG_box_dom_sf"/>
</dbReference>
<feature type="region of interest" description="Disordered" evidence="4">
    <location>
        <begin position="1"/>
        <end position="79"/>
    </location>
</feature>